<comment type="caution">
    <text evidence="2">The sequence shown here is derived from an EMBL/GenBank/DDBJ whole genome shotgun (WGS) entry which is preliminary data.</text>
</comment>
<protein>
    <submittedName>
        <fullName evidence="2">Uncharacterized protein</fullName>
    </submittedName>
</protein>
<evidence type="ECO:0000313" key="4">
    <source>
        <dbReference type="Proteomes" id="UP000015354"/>
    </source>
</evidence>
<keyword evidence="1" id="KW-0812">Transmembrane</keyword>
<keyword evidence="1" id="KW-0472">Membrane</keyword>
<dbReference type="AlphaFoldDB" id="S9VZ09"/>
<dbReference type="EMBL" id="ATMH01000859">
    <property type="protein sequence ID" value="EPY35892.1"/>
    <property type="molecule type" value="Genomic_DNA"/>
</dbReference>
<keyword evidence="1" id="KW-1133">Transmembrane helix</keyword>
<evidence type="ECO:0000313" key="3">
    <source>
        <dbReference type="EMBL" id="EPY35892.1"/>
    </source>
</evidence>
<sequence>MNPNAQLTVRDAAGNMARVRYRCYLEGDLGMKVEAVVRLQVGWVSPKVVFSRVPYIIHLGQGVDCSFPYLFNFTMVSLLDEHGDTTGSFLYLSGTPWLGFSAGLSRIKWGKLVLSPTKVVDPSEEGSDFIGHVHYRQVGFVLFKCACYLCCLLAFIPASQRLLGYLLPDPFHRHSEGKSS</sequence>
<dbReference type="OrthoDB" id="276174at2759"/>
<dbReference type="EMBL" id="ATMH01004805">
    <property type="protein sequence ID" value="EPY28940.1"/>
    <property type="molecule type" value="Genomic_DNA"/>
</dbReference>
<keyword evidence="4" id="KW-1185">Reference proteome</keyword>
<reference evidence="2 4" key="1">
    <citation type="journal article" date="2013" name="PLoS ONE">
        <title>Predicting the Proteins of Angomonas deanei, Strigomonas culicis and Their Respective Endosymbionts Reveals New Aspects of the Trypanosomatidae Family.</title>
        <authorList>
            <person name="Motta M.C."/>
            <person name="Martins A.C."/>
            <person name="de Souza S.S."/>
            <person name="Catta-Preta C.M."/>
            <person name="Silva R."/>
            <person name="Klein C.C."/>
            <person name="de Almeida L.G."/>
            <person name="de Lima Cunha O."/>
            <person name="Ciapina L.P."/>
            <person name="Brocchi M."/>
            <person name="Colabardini A.C."/>
            <person name="de Araujo Lima B."/>
            <person name="Machado C.R."/>
            <person name="de Almeida Soares C.M."/>
            <person name="Probst C.M."/>
            <person name="de Menezes C.B."/>
            <person name="Thompson C.E."/>
            <person name="Bartholomeu D.C."/>
            <person name="Gradia D.F."/>
            <person name="Pavoni D.P."/>
            <person name="Grisard E.C."/>
            <person name="Fantinatti-Garboggini F."/>
            <person name="Marchini F.K."/>
            <person name="Rodrigues-Luiz G.F."/>
            <person name="Wagner G."/>
            <person name="Goldman G.H."/>
            <person name="Fietto J.L."/>
            <person name="Elias M.C."/>
            <person name="Goldman M.H."/>
            <person name="Sagot M.F."/>
            <person name="Pereira M."/>
            <person name="Stoco P.H."/>
            <person name="de Mendonca-Neto R.P."/>
            <person name="Teixeira S.M."/>
            <person name="Maciel T.E."/>
            <person name="de Oliveira Mendes T.A."/>
            <person name="Urmenyi T.P."/>
            <person name="de Souza W."/>
            <person name="Schenkman S."/>
            <person name="de Vasconcelos A.T."/>
        </authorList>
    </citation>
    <scope>NUCLEOTIDE SEQUENCE [LARGE SCALE GENOMIC DNA]</scope>
</reference>
<gene>
    <name evidence="3" type="ORF">STCU_00859</name>
    <name evidence="2" type="ORF">STCU_04805</name>
</gene>
<reference evidence="2" key="2">
    <citation type="submission" date="2013-03" db="EMBL/GenBank/DDBJ databases">
        <authorList>
            <person name="Motta M.C.M."/>
            <person name="Martins A.C.A."/>
            <person name="Preta C.M.C.C."/>
            <person name="Silva R."/>
            <person name="de Souza S.S."/>
            <person name="Klein C.C."/>
            <person name="de Almeida L.G.P."/>
            <person name="Cunha O.L."/>
            <person name="Colabardini A.C."/>
            <person name="Lima B.A."/>
            <person name="Machado C.R."/>
            <person name="Soares C.M.A."/>
            <person name="de Menezes C.B.A."/>
            <person name="Bartolomeu D.C."/>
            <person name="Grisard E.C."/>
            <person name="Fantinatti-Garboggini F."/>
            <person name="Rodrigues-Luiz G.F."/>
            <person name="Wagner G."/>
            <person name="Goldman G.H."/>
            <person name="Fietto J.L.R."/>
            <person name="Ciapina L.P."/>
            <person name="Brocchi M."/>
            <person name="Elias M.C."/>
            <person name="Goldman M.H.S."/>
            <person name="Sagot M.-F."/>
            <person name="Pereira M."/>
            <person name="Stoco P.H."/>
            <person name="Teixeira S.M.R."/>
            <person name="de Mendonca-Neto R.P."/>
            <person name="Maciel T.E.F."/>
            <person name="Mendes T.A.O."/>
            <person name="Urmenyi T.P."/>
            <person name="Teixeira M.M.G."/>
            <person name="de Camargo E.F.P."/>
            <person name="de Sousa W."/>
            <person name="Schenkman S."/>
            <person name="de Vasconcelos A.T.R."/>
        </authorList>
    </citation>
    <scope>NUCLEOTIDE SEQUENCE</scope>
</reference>
<name>S9VZ09_9TRYP</name>
<organism evidence="2 4">
    <name type="scientific">Strigomonas culicis</name>
    <dbReference type="NCBI Taxonomy" id="28005"/>
    <lineage>
        <taxon>Eukaryota</taxon>
        <taxon>Discoba</taxon>
        <taxon>Euglenozoa</taxon>
        <taxon>Kinetoplastea</taxon>
        <taxon>Metakinetoplastina</taxon>
        <taxon>Trypanosomatida</taxon>
        <taxon>Trypanosomatidae</taxon>
        <taxon>Strigomonadinae</taxon>
        <taxon>Strigomonas</taxon>
    </lineage>
</organism>
<dbReference type="Proteomes" id="UP000015354">
    <property type="component" value="Unassembled WGS sequence"/>
</dbReference>
<evidence type="ECO:0000313" key="2">
    <source>
        <dbReference type="EMBL" id="EPY28940.1"/>
    </source>
</evidence>
<feature type="transmembrane region" description="Helical" evidence="1">
    <location>
        <begin position="138"/>
        <end position="158"/>
    </location>
</feature>
<accession>S9VZ09</accession>
<evidence type="ECO:0000256" key="1">
    <source>
        <dbReference type="SAM" id="Phobius"/>
    </source>
</evidence>
<proteinExistence type="predicted"/>